<dbReference type="BioCyc" id="JESP1508404:G14D9-13284-MONOMER"/>
<proteinExistence type="predicted"/>
<geneLocation type="plasmid" evidence="4"/>
<protein>
    <submittedName>
        <fullName evidence="3">Soluble lytic murein transglycosylase and like regulatory protein</fullName>
    </submittedName>
</protein>
<feature type="region of interest" description="Disordered" evidence="1">
    <location>
        <begin position="1"/>
        <end position="24"/>
    </location>
</feature>
<evidence type="ECO:0000256" key="1">
    <source>
        <dbReference type="SAM" id="MobiDB-lite"/>
    </source>
</evidence>
<evidence type="ECO:0000313" key="4">
    <source>
        <dbReference type="Proteomes" id="UP000031449"/>
    </source>
</evidence>
<dbReference type="SUPFAM" id="SSF53955">
    <property type="entry name" value="Lysozyme-like"/>
    <property type="match status" value="1"/>
</dbReference>
<accession>A0A0B5AXR5</accession>
<dbReference type="HOGENOM" id="CLU_1072733_0_0_9"/>
<dbReference type="KEGG" id="jeo:JMA_40000"/>
<dbReference type="Pfam" id="PF01464">
    <property type="entry name" value="SLT"/>
    <property type="match status" value="1"/>
</dbReference>
<dbReference type="InterPro" id="IPR023346">
    <property type="entry name" value="Lysozyme-like_dom_sf"/>
</dbReference>
<organism evidence="3 4">
    <name type="scientific">Jeotgalibacillus malaysiensis</name>
    <dbReference type="NCBI Taxonomy" id="1508404"/>
    <lineage>
        <taxon>Bacteria</taxon>
        <taxon>Bacillati</taxon>
        <taxon>Bacillota</taxon>
        <taxon>Bacilli</taxon>
        <taxon>Bacillales</taxon>
        <taxon>Caryophanaceae</taxon>
        <taxon>Jeotgalibacillus</taxon>
    </lineage>
</organism>
<gene>
    <name evidence="3" type="ORF">JMA_40000</name>
</gene>
<reference evidence="3 4" key="1">
    <citation type="submission" date="2014-08" db="EMBL/GenBank/DDBJ databases">
        <title>Complete genome of a marine bacteria Jeotgalibacillus malaysiensis.</title>
        <authorList>
            <person name="Yaakop A.S."/>
            <person name="Chan K.-G."/>
            <person name="Goh K.M."/>
        </authorList>
    </citation>
    <scope>NUCLEOTIDE SEQUENCE [LARGE SCALE GENOMIC DNA]</scope>
    <source>
        <strain evidence="3 4">D5</strain>
        <plasmid evidence="4">Plasmid</plasmid>
    </source>
</reference>
<feature type="region of interest" description="Disordered" evidence="1">
    <location>
        <begin position="75"/>
        <end position="111"/>
    </location>
</feature>
<dbReference type="InterPro" id="IPR008258">
    <property type="entry name" value="Transglycosylase_SLT_dom_1"/>
</dbReference>
<feature type="compositionally biased region" description="Basic and acidic residues" evidence="1">
    <location>
        <begin position="81"/>
        <end position="111"/>
    </location>
</feature>
<evidence type="ECO:0000313" key="3">
    <source>
        <dbReference type="EMBL" id="AJD93318.1"/>
    </source>
</evidence>
<dbReference type="Gene3D" id="1.10.530.10">
    <property type="match status" value="1"/>
</dbReference>
<keyword evidence="4" id="KW-1185">Reference proteome</keyword>
<dbReference type="OrthoDB" id="1864076at2"/>
<dbReference type="Proteomes" id="UP000031449">
    <property type="component" value="Plasmid unnamed"/>
</dbReference>
<dbReference type="EMBL" id="CP009417">
    <property type="protein sequence ID" value="AJD93318.1"/>
    <property type="molecule type" value="Genomic_DNA"/>
</dbReference>
<sequence>MKQLGTGSQSSMQKQEERKQKRARRDRKMYAILAVLLIALAILTTKVFASTGDSMAPEPKSNEVALETKVEKTSVEVTEPVTKEKAEEKEMVVKEEKTPAQPKKTEKVQKAEKGFSYNEDVPMPRAHQEYLYELTTEYGLDYVKTLAVIQHESVFDPNATNETQDYGYFQINIVNHQHLSELLGTQNAPFDPYVNMEWGTYMLSDLYAYWSEQGYQGQGLDDAVWSSYNKGKAGFLKYGHATEYIHKMKASIQKIESVM</sequence>
<keyword evidence="3" id="KW-0614">Plasmid</keyword>
<name>A0A0B5AXR5_9BACL</name>
<evidence type="ECO:0000259" key="2">
    <source>
        <dbReference type="Pfam" id="PF01464"/>
    </source>
</evidence>
<feature type="domain" description="Transglycosylase SLT" evidence="2">
    <location>
        <begin position="133"/>
        <end position="238"/>
    </location>
</feature>
<dbReference type="AlphaFoldDB" id="A0A0B5AXR5"/>